<feature type="region of interest" description="Disordered" evidence="6">
    <location>
        <begin position="300"/>
        <end position="333"/>
    </location>
</feature>
<protein>
    <submittedName>
        <fullName evidence="9">ABC transporter permease</fullName>
    </submittedName>
</protein>
<organism evidence="9 10">
    <name type="scientific">Rugosimonospora africana</name>
    <dbReference type="NCBI Taxonomy" id="556532"/>
    <lineage>
        <taxon>Bacteria</taxon>
        <taxon>Bacillati</taxon>
        <taxon>Actinomycetota</taxon>
        <taxon>Actinomycetes</taxon>
        <taxon>Micromonosporales</taxon>
        <taxon>Micromonosporaceae</taxon>
        <taxon>Rugosimonospora</taxon>
    </lineage>
</organism>
<keyword evidence="4 7" id="KW-1133">Transmembrane helix</keyword>
<evidence type="ECO:0000256" key="2">
    <source>
        <dbReference type="ARBA" id="ARBA00007362"/>
    </source>
</evidence>
<accession>A0A8J3R0A4</accession>
<dbReference type="InterPro" id="IPR050638">
    <property type="entry name" value="AA-Vitamin_Transporters"/>
</dbReference>
<feature type="transmembrane region" description="Helical" evidence="7">
    <location>
        <begin position="122"/>
        <end position="139"/>
    </location>
</feature>
<dbReference type="SUPFAM" id="SSF103481">
    <property type="entry name" value="Multidrug resistance efflux transporter EmrE"/>
    <property type="match status" value="2"/>
</dbReference>
<comment type="similarity">
    <text evidence="2">Belongs to the EamA transporter family.</text>
</comment>
<feature type="domain" description="EamA" evidence="8">
    <location>
        <begin position="12"/>
        <end position="138"/>
    </location>
</feature>
<feature type="transmembrane region" description="Helical" evidence="7">
    <location>
        <begin position="39"/>
        <end position="56"/>
    </location>
</feature>
<name>A0A8J3R0A4_9ACTN</name>
<dbReference type="PANTHER" id="PTHR32322">
    <property type="entry name" value="INNER MEMBRANE TRANSPORTER"/>
    <property type="match status" value="1"/>
</dbReference>
<feature type="transmembrane region" description="Helical" evidence="7">
    <location>
        <begin position="210"/>
        <end position="232"/>
    </location>
</feature>
<dbReference type="Gene3D" id="1.10.3730.20">
    <property type="match status" value="1"/>
</dbReference>
<feature type="transmembrane region" description="Helical" evidence="7">
    <location>
        <begin position="94"/>
        <end position="115"/>
    </location>
</feature>
<dbReference type="InterPro" id="IPR037185">
    <property type="entry name" value="EmrE-like"/>
</dbReference>
<comment type="caution">
    <text evidence="9">The sequence shown here is derived from an EMBL/GenBank/DDBJ whole genome shotgun (WGS) entry which is preliminary data.</text>
</comment>
<evidence type="ECO:0000256" key="5">
    <source>
        <dbReference type="ARBA" id="ARBA00023136"/>
    </source>
</evidence>
<evidence type="ECO:0000256" key="6">
    <source>
        <dbReference type="SAM" id="MobiDB-lite"/>
    </source>
</evidence>
<keyword evidence="3 7" id="KW-0812">Transmembrane</keyword>
<keyword evidence="5 7" id="KW-0472">Membrane</keyword>
<feature type="transmembrane region" description="Helical" evidence="7">
    <location>
        <begin position="239"/>
        <end position="259"/>
    </location>
</feature>
<dbReference type="AlphaFoldDB" id="A0A8J3R0A4"/>
<dbReference type="GO" id="GO:0016020">
    <property type="term" value="C:membrane"/>
    <property type="evidence" value="ECO:0007669"/>
    <property type="project" value="UniProtKB-SubCell"/>
</dbReference>
<feature type="domain" description="EamA" evidence="8">
    <location>
        <begin position="148"/>
        <end position="280"/>
    </location>
</feature>
<evidence type="ECO:0000313" key="10">
    <source>
        <dbReference type="Proteomes" id="UP000642748"/>
    </source>
</evidence>
<evidence type="ECO:0000259" key="8">
    <source>
        <dbReference type="Pfam" id="PF00892"/>
    </source>
</evidence>
<evidence type="ECO:0000256" key="7">
    <source>
        <dbReference type="SAM" id="Phobius"/>
    </source>
</evidence>
<dbReference type="PANTHER" id="PTHR32322:SF2">
    <property type="entry name" value="EAMA DOMAIN-CONTAINING PROTEIN"/>
    <property type="match status" value="1"/>
</dbReference>
<dbReference type="Proteomes" id="UP000642748">
    <property type="component" value="Unassembled WGS sequence"/>
</dbReference>
<sequence>MMSSMEATSRWVPVTAIAPVAWGATYFVTHRFLPADYPLYGAAIRALPAGLLLLLVRRTLPRGSWWWRSLVLGTLNMGAFFALVYLAAQRLPTSIASTTMATSTLVIMLFAWAALSERPRPAHLAGAAVGLGGVCLMLLDGHAAIDPIGVAASVAAMAMSSFGYVLAKKWSADVDVFSLTAWQLIAGGIVLTPLAVAVEGSPPALDGRAIAGFGYVSIIATAAAFAAWFTGLRRLPTGTVGLIGLLNPVTGVLLGTLVAGETLALRQVCGLVLVFAGVLLGQPAAARLIPRRLVLRRSSVEEPADPTPRNDAASPITAPAITAPAFTERSGSR</sequence>
<evidence type="ECO:0000256" key="1">
    <source>
        <dbReference type="ARBA" id="ARBA00004141"/>
    </source>
</evidence>
<dbReference type="Pfam" id="PF00892">
    <property type="entry name" value="EamA"/>
    <property type="match status" value="2"/>
</dbReference>
<gene>
    <name evidence="9" type="ORF">Raf01_87970</name>
</gene>
<evidence type="ECO:0000256" key="4">
    <source>
        <dbReference type="ARBA" id="ARBA00022989"/>
    </source>
</evidence>
<feature type="transmembrane region" description="Helical" evidence="7">
    <location>
        <begin position="179"/>
        <end position="198"/>
    </location>
</feature>
<feature type="transmembrane region" description="Helical" evidence="7">
    <location>
        <begin position="65"/>
        <end position="88"/>
    </location>
</feature>
<dbReference type="InterPro" id="IPR000620">
    <property type="entry name" value="EamA_dom"/>
</dbReference>
<keyword evidence="10" id="KW-1185">Reference proteome</keyword>
<proteinExistence type="inferred from homology"/>
<feature type="compositionally biased region" description="Low complexity" evidence="6">
    <location>
        <begin position="312"/>
        <end position="325"/>
    </location>
</feature>
<evidence type="ECO:0000313" key="9">
    <source>
        <dbReference type="EMBL" id="GIH20625.1"/>
    </source>
</evidence>
<reference evidence="9" key="1">
    <citation type="submission" date="2021-01" db="EMBL/GenBank/DDBJ databases">
        <title>Whole genome shotgun sequence of Rugosimonospora africana NBRC 104875.</title>
        <authorList>
            <person name="Komaki H."/>
            <person name="Tamura T."/>
        </authorList>
    </citation>
    <scope>NUCLEOTIDE SEQUENCE</scope>
    <source>
        <strain evidence="9">NBRC 104875</strain>
    </source>
</reference>
<comment type="subcellular location">
    <subcellularLocation>
        <location evidence="1">Membrane</location>
        <topology evidence="1">Multi-pass membrane protein</topology>
    </subcellularLocation>
</comment>
<feature type="transmembrane region" description="Helical" evidence="7">
    <location>
        <begin position="265"/>
        <end position="289"/>
    </location>
</feature>
<evidence type="ECO:0000256" key="3">
    <source>
        <dbReference type="ARBA" id="ARBA00022692"/>
    </source>
</evidence>
<dbReference type="EMBL" id="BONZ01000102">
    <property type="protein sequence ID" value="GIH20625.1"/>
    <property type="molecule type" value="Genomic_DNA"/>
</dbReference>
<feature type="transmembrane region" description="Helical" evidence="7">
    <location>
        <begin position="145"/>
        <end position="167"/>
    </location>
</feature>